<evidence type="ECO:0000313" key="1">
    <source>
        <dbReference type="EMBL" id="QDG51617.1"/>
    </source>
</evidence>
<dbReference type="Proteomes" id="UP000315995">
    <property type="component" value="Chromosome"/>
</dbReference>
<gene>
    <name evidence="1" type="ORF">FIV42_12925</name>
</gene>
<sequence length="296" mass="31943">MPYLRSLARSLNVSSPTLAVVLAVLLTGGVGCSLEDETVDIDDSDFDPGQATFALGATSSLSNSSDDLVFADDNGTVYTLTESRLLVEEIEFELPQYVECDDIEAQLAPEVKCDSQFDDEVDASDDDISNNAELKIEGPFVLDVATGELTPNIGEVPIPALRYQEIDVEFDEAKSTTRGVSSGDLIVGNTWIVNAAFRDEENNARELAIRVGFSGEVDVEPDGGIDVPEDGRVVFTFDVARFLENVPLTSCLRDGDLKTSGTQVLVTNNTDSGECLNMKERLENTLKASGGVRIEQ</sequence>
<dbReference type="RefSeq" id="WP_141198097.1">
    <property type="nucleotide sequence ID" value="NZ_CP041186.1"/>
</dbReference>
<organism evidence="1 2">
    <name type="scientific">Persicimonas caeni</name>
    <dbReference type="NCBI Taxonomy" id="2292766"/>
    <lineage>
        <taxon>Bacteria</taxon>
        <taxon>Deltaproteobacteria</taxon>
        <taxon>Bradymonadales</taxon>
        <taxon>Bradymonadaceae</taxon>
        <taxon>Persicimonas</taxon>
    </lineage>
</organism>
<name>A0A4Y6PUC2_PERCE</name>
<dbReference type="AlphaFoldDB" id="A0A4Y6PUC2"/>
<evidence type="ECO:0000313" key="2">
    <source>
        <dbReference type="Proteomes" id="UP000315995"/>
    </source>
</evidence>
<dbReference type="PROSITE" id="PS51257">
    <property type="entry name" value="PROKAR_LIPOPROTEIN"/>
    <property type="match status" value="1"/>
</dbReference>
<reference evidence="1 2" key="1">
    <citation type="submission" date="2019-06" db="EMBL/GenBank/DDBJ databases">
        <title>Persicimonas caeni gen. nov., sp. nov., a predatory bacterium isolated from solar saltern.</title>
        <authorList>
            <person name="Wang S."/>
        </authorList>
    </citation>
    <scope>NUCLEOTIDE SEQUENCE [LARGE SCALE GENOMIC DNA]</scope>
    <source>
        <strain evidence="1 2">YN101</strain>
    </source>
</reference>
<accession>A0A5B8Y6I5</accession>
<accession>A0A4Y6PUC2</accession>
<dbReference type="EMBL" id="CP041186">
    <property type="protein sequence ID" value="QDG51617.1"/>
    <property type="molecule type" value="Genomic_DNA"/>
</dbReference>
<keyword evidence="2" id="KW-1185">Reference proteome</keyword>
<protein>
    <submittedName>
        <fullName evidence="1">Uncharacterized protein</fullName>
    </submittedName>
</protein>
<proteinExistence type="predicted"/>